<gene>
    <name evidence="3" type="ORF">M9Y10_014161</name>
</gene>
<dbReference type="PANTHER" id="PTHR47450">
    <property type="entry name" value="GLUCOKINASE"/>
    <property type="match status" value="1"/>
</dbReference>
<dbReference type="PANTHER" id="PTHR47450:SF1">
    <property type="entry name" value="GLUCOKINASE"/>
    <property type="match status" value="1"/>
</dbReference>
<keyword evidence="2" id="KW-0418">Kinase</keyword>
<comment type="caution">
    <text evidence="3">The sequence shown here is derived from an EMBL/GenBank/DDBJ whole genome shotgun (WGS) entry which is preliminary data.</text>
</comment>
<evidence type="ECO:0000313" key="4">
    <source>
        <dbReference type="Proteomes" id="UP001470230"/>
    </source>
</evidence>
<keyword evidence="1" id="KW-0808">Transferase</keyword>
<dbReference type="SUPFAM" id="SSF53067">
    <property type="entry name" value="Actin-like ATPase domain"/>
    <property type="match status" value="1"/>
</dbReference>
<dbReference type="InterPro" id="IPR003836">
    <property type="entry name" value="Glucokinase"/>
</dbReference>
<dbReference type="PROSITE" id="PS01125">
    <property type="entry name" value="ROK"/>
    <property type="match status" value="1"/>
</dbReference>
<protein>
    <recommendedName>
        <fullName evidence="5">Glucokinase 1</fullName>
    </recommendedName>
</protein>
<dbReference type="CDD" id="cd24008">
    <property type="entry name" value="ASKHA_NBD_GLK"/>
    <property type="match status" value="1"/>
</dbReference>
<reference evidence="3 4" key="1">
    <citation type="submission" date="2024-04" db="EMBL/GenBank/DDBJ databases">
        <title>Tritrichomonas musculus Genome.</title>
        <authorList>
            <person name="Alves-Ferreira E."/>
            <person name="Grigg M."/>
            <person name="Lorenzi H."/>
            <person name="Galac M."/>
        </authorList>
    </citation>
    <scope>NUCLEOTIDE SEQUENCE [LARGE SCALE GENOMIC DNA]</scope>
    <source>
        <strain evidence="3 4">EAF2021</strain>
    </source>
</reference>
<dbReference type="Proteomes" id="UP001470230">
    <property type="component" value="Unassembled WGS sequence"/>
</dbReference>
<keyword evidence="4" id="KW-1185">Reference proteome</keyword>
<dbReference type="InterPro" id="IPR049874">
    <property type="entry name" value="ROK_cs"/>
</dbReference>
<sequence length="378" mass="41682">MFASPKTLQAINNWSKTGDHLELCFAVDIGGSGLRVRITNAKDPKQFLDLGHVRAQNTKESLDVFTNLGQALKEIIPPFVSKGAALAVAGPISNGRAVLTNWIGDASARTLVADELPELLFPRGKTVFLNDLEAGAYGIIAAEQDGILESHFLKMWAHDPKVGKSQNIVSTNRTAVLAMGSGLGVALIMNSPMLTGPLVVPTELGHVQIPVVCHKDANCEFENELIQHVSNHYYEGKQTPEYEDIASGRGLCLTYQFFKQKYENVKIPVEQIDAGDVAQSAKEGEKAARKALEWHYRIFMRAAKGVATSLCCDSVVLALDNQVKNAWFVEAISDILHEEFYNFIRPDWMEGIRVFTQTETLNFNILGTTYMALKQSKL</sequence>
<accession>A0ABR2KYR6</accession>
<dbReference type="Gene3D" id="3.40.367.20">
    <property type="match status" value="1"/>
</dbReference>
<proteinExistence type="predicted"/>
<evidence type="ECO:0000256" key="1">
    <source>
        <dbReference type="ARBA" id="ARBA00022679"/>
    </source>
</evidence>
<name>A0ABR2KYR6_9EUKA</name>
<evidence type="ECO:0008006" key="5">
    <source>
        <dbReference type="Google" id="ProtNLM"/>
    </source>
</evidence>
<organism evidence="3 4">
    <name type="scientific">Tritrichomonas musculus</name>
    <dbReference type="NCBI Taxonomy" id="1915356"/>
    <lineage>
        <taxon>Eukaryota</taxon>
        <taxon>Metamonada</taxon>
        <taxon>Parabasalia</taxon>
        <taxon>Tritrichomonadida</taxon>
        <taxon>Tritrichomonadidae</taxon>
        <taxon>Tritrichomonas</taxon>
    </lineage>
</organism>
<evidence type="ECO:0000313" key="3">
    <source>
        <dbReference type="EMBL" id="KAK8896264.1"/>
    </source>
</evidence>
<evidence type="ECO:0000256" key="2">
    <source>
        <dbReference type="ARBA" id="ARBA00022777"/>
    </source>
</evidence>
<dbReference type="EMBL" id="JAPFFF010000002">
    <property type="protein sequence ID" value="KAK8896264.1"/>
    <property type="molecule type" value="Genomic_DNA"/>
</dbReference>
<dbReference type="InterPro" id="IPR043129">
    <property type="entry name" value="ATPase_NBD"/>
</dbReference>
<dbReference type="Gene3D" id="3.30.420.40">
    <property type="match status" value="1"/>
</dbReference>
<dbReference type="Pfam" id="PF02685">
    <property type="entry name" value="Glucokinase"/>
    <property type="match status" value="1"/>
</dbReference>